<dbReference type="AlphaFoldDB" id="A0A0D2L2P7"/>
<sequence length="159" mass="16940">MLLTCEGGKDKRAVDEARLLFEEAYARMGKESYLKAAPPAADVNGADAPEGGGGGGGKSVDALLAAEVAELKDFKKFAFRWHETGVNNTIFVAFPTGEGAPRPSEVAANVAEHVKATKQLPARFLLKLLPVEATCFVGIDEIKKLAEDFVPKHFPTGVL</sequence>
<dbReference type="RefSeq" id="XP_013900553.1">
    <property type="nucleotide sequence ID" value="XM_014045099.1"/>
</dbReference>
<gene>
    <name evidence="1" type="ORF">MNEG_6423</name>
</gene>
<dbReference type="InterPro" id="IPR040183">
    <property type="entry name" value="THUMPD1-like"/>
</dbReference>
<name>A0A0D2L2P7_9CHLO</name>
<dbReference type="EMBL" id="KK101259">
    <property type="protein sequence ID" value="KIZ01534.1"/>
    <property type="molecule type" value="Genomic_DNA"/>
</dbReference>
<dbReference type="PANTHER" id="PTHR13452">
    <property type="entry name" value="THUMP DOMAIN CONTAINING PROTEIN 1-RELATED"/>
    <property type="match status" value="1"/>
</dbReference>
<dbReference type="KEGG" id="mng:MNEG_6423"/>
<dbReference type="PANTHER" id="PTHR13452:SF10">
    <property type="entry name" value="THUMP DOMAIN-CONTAINING PROTEIN 1"/>
    <property type="match status" value="1"/>
</dbReference>
<dbReference type="OrthoDB" id="367221at2759"/>
<reference evidence="1 2" key="1">
    <citation type="journal article" date="2013" name="BMC Genomics">
        <title>Reconstruction of the lipid metabolism for the microalga Monoraphidium neglectum from its genome sequence reveals characteristics suitable for biofuel production.</title>
        <authorList>
            <person name="Bogen C."/>
            <person name="Al-Dilaimi A."/>
            <person name="Albersmeier A."/>
            <person name="Wichmann J."/>
            <person name="Grundmann M."/>
            <person name="Rupp O."/>
            <person name="Lauersen K.J."/>
            <person name="Blifernez-Klassen O."/>
            <person name="Kalinowski J."/>
            <person name="Goesmann A."/>
            <person name="Mussgnug J.H."/>
            <person name="Kruse O."/>
        </authorList>
    </citation>
    <scope>NUCLEOTIDE SEQUENCE [LARGE SCALE GENOMIC DNA]</scope>
    <source>
        <strain evidence="1 2">SAG 48.87</strain>
    </source>
</reference>
<keyword evidence="2" id="KW-1185">Reference proteome</keyword>
<protein>
    <submittedName>
        <fullName evidence="1">Uncharacterized protein</fullName>
    </submittedName>
</protein>
<evidence type="ECO:0000313" key="1">
    <source>
        <dbReference type="EMBL" id="KIZ01534.1"/>
    </source>
</evidence>
<evidence type="ECO:0000313" key="2">
    <source>
        <dbReference type="Proteomes" id="UP000054498"/>
    </source>
</evidence>
<dbReference type="Proteomes" id="UP000054498">
    <property type="component" value="Unassembled WGS sequence"/>
</dbReference>
<organism evidence="1 2">
    <name type="scientific">Monoraphidium neglectum</name>
    <dbReference type="NCBI Taxonomy" id="145388"/>
    <lineage>
        <taxon>Eukaryota</taxon>
        <taxon>Viridiplantae</taxon>
        <taxon>Chlorophyta</taxon>
        <taxon>core chlorophytes</taxon>
        <taxon>Chlorophyceae</taxon>
        <taxon>CS clade</taxon>
        <taxon>Sphaeropleales</taxon>
        <taxon>Selenastraceae</taxon>
        <taxon>Monoraphidium</taxon>
    </lineage>
</organism>
<dbReference type="GeneID" id="25739299"/>
<dbReference type="GO" id="GO:0006400">
    <property type="term" value="P:tRNA modification"/>
    <property type="evidence" value="ECO:0007669"/>
    <property type="project" value="InterPro"/>
</dbReference>
<accession>A0A0D2L2P7</accession>
<dbReference type="GO" id="GO:0003723">
    <property type="term" value="F:RNA binding"/>
    <property type="evidence" value="ECO:0007669"/>
    <property type="project" value="InterPro"/>
</dbReference>
<dbReference type="CDD" id="cd11717">
    <property type="entry name" value="THUMP_THUMPD1_like"/>
    <property type="match status" value="1"/>
</dbReference>
<proteinExistence type="predicted"/>